<feature type="transmembrane region" description="Helical" evidence="9">
    <location>
        <begin position="31"/>
        <end position="52"/>
    </location>
</feature>
<dbReference type="CDD" id="cd17323">
    <property type="entry name" value="MFS_Tpo1_MDR_like"/>
    <property type="match status" value="1"/>
</dbReference>
<dbReference type="InterPro" id="IPR036259">
    <property type="entry name" value="MFS_trans_sf"/>
</dbReference>
<name>A0A8K0SNP0_9HYPO</name>
<evidence type="ECO:0000256" key="7">
    <source>
        <dbReference type="ARBA" id="ARBA00023136"/>
    </source>
</evidence>
<dbReference type="InterPro" id="IPR011701">
    <property type="entry name" value="MFS"/>
</dbReference>
<dbReference type="Gene3D" id="1.20.1250.20">
    <property type="entry name" value="MFS general substrate transporter like domains"/>
    <property type="match status" value="1"/>
</dbReference>
<proteinExistence type="inferred from homology"/>
<comment type="subcellular location">
    <subcellularLocation>
        <location evidence="2">Cell membrane</location>
    </subcellularLocation>
    <subcellularLocation>
        <location evidence="1">Membrane</location>
        <topology evidence="1">Multi-pass membrane protein</topology>
    </subcellularLocation>
</comment>
<dbReference type="PANTHER" id="PTHR23502:SF38">
    <property type="entry name" value="POLYAMINE TRANSPORTER 4"/>
    <property type="match status" value="1"/>
</dbReference>
<dbReference type="Proteomes" id="UP000813444">
    <property type="component" value="Unassembled WGS sequence"/>
</dbReference>
<dbReference type="PROSITE" id="PS50850">
    <property type="entry name" value="MFS"/>
    <property type="match status" value="1"/>
</dbReference>
<feature type="transmembrane region" description="Helical" evidence="9">
    <location>
        <begin position="156"/>
        <end position="178"/>
    </location>
</feature>
<sequence>MLGQLEQTDETTWSWEQDPANPHNWTPRKKVLQIIAAAAAAFTASIGTSLVSPARGQIQQEFDVTRTQSILPLSLYVFALGLGPVVGGPLSETVGRLPVYLGSVPLGAIFTLGAGFTHNFGALCFLRFMAGFAFSPSLAIGAATISDVYIPAHRGVPATIFILMPFLGPGFGPLIGAFVTTNRGWRWTQWTLIFFAIFAFIASLGASETHHPVLKRRRAKQLGQPIPPTPPISKMLSMFATVALVRPIVMLLTEPIVTWVCLYASCEFGTLFSFFAAVPYVFTTVYGFNTNEQGLVFISIIVGCLFGALTIVLCNVFLYLPKTKNQPPHQTFPEYRLYPAMIGSIGLPIALFWFGWTARPDVHWASPVVAIMPFAWGNICIFIATVQYMVDSYSGLTVASASSANSLSRYIFAGAFPLFAVQMNEALGIDWASSLLAFVALALLPVPWIFYKWGPAIRKRSKFV</sequence>
<feature type="transmembrane region" description="Helical" evidence="9">
    <location>
        <begin position="364"/>
        <end position="384"/>
    </location>
</feature>
<feature type="transmembrane region" description="Helical" evidence="9">
    <location>
        <begin position="128"/>
        <end position="150"/>
    </location>
</feature>
<feature type="transmembrane region" description="Helical" evidence="9">
    <location>
        <begin position="73"/>
        <end position="91"/>
    </location>
</feature>
<keyword evidence="12" id="KW-1185">Reference proteome</keyword>
<feature type="transmembrane region" description="Helical" evidence="9">
    <location>
        <begin position="190"/>
        <end position="207"/>
    </location>
</feature>
<reference evidence="11" key="1">
    <citation type="journal article" date="2021" name="Nat. Commun.">
        <title>Genetic determinants of endophytism in the Arabidopsis root mycobiome.</title>
        <authorList>
            <person name="Mesny F."/>
            <person name="Miyauchi S."/>
            <person name="Thiergart T."/>
            <person name="Pickel B."/>
            <person name="Atanasova L."/>
            <person name="Karlsson M."/>
            <person name="Huettel B."/>
            <person name="Barry K.W."/>
            <person name="Haridas S."/>
            <person name="Chen C."/>
            <person name="Bauer D."/>
            <person name="Andreopoulos W."/>
            <person name="Pangilinan J."/>
            <person name="LaButti K."/>
            <person name="Riley R."/>
            <person name="Lipzen A."/>
            <person name="Clum A."/>
            <person name="Drula E."/>
            <person name="Henrissat B."/>
            <person name="Kohler A."/>
            <person name="Grigoriev I.V."/>
            <person name="Martin F.M."/>
            <person name="Hacquard S."/>
        </authorList>
    </citation>
    <scope>NUCLEOTIDE SEQUENCE</scope>
    <source>
        <strain evidence="11">MPI-CAGE-CH-0235</strain>
    </source>
</reference>
<dbReference type="FunFam" id="1.20.1250.20:FF:000082">
    <property type="entry name" value="MFS multidrug transporter, putative"/>
    <property type="match status" value="1"/>
</dbReference>
<evidence type="ECO:0000313" key="12">
    <source>
        <dbReference type="Proteomes" id="UP000813444"/>
    </source>
</evidence>
<organism evidence="11 12">
    <name type="scientific">Stachybotrys elegans</name>
    <dbReference type="NCBI Taxonomy" id="80388"/>
    <lineage>
        <taxon>Eukaryota</taxon>
        <taxon>Fungi</taxon>
        <taxon>Dikarya</taxon>
        <taxon>Ascomycota</taxon>
        <taxon>Pezizomycotina</taxon>
        <taxon>Sordariomycetes</taxon>
        <taxon>Hypocreomycetidae</taxon>
        <taxon>Hypocreales</taxon>
        <taxon>Stachybotryaceae</taxon>
        <taxon>Stachybotrys</taxon>
    </lineage>
</organism>
<evidence type="ECO:0000256" key="3">
    <source>
        <dbReference type="ARBA" id="ARBA00008335"/>
    </source>
</evidence>
<keyword evidence="4" id="KW-1003">Cell membrane</keyword>
<protein>
    <submittedName>
        <fullName evidence="11">Major facilitator superfamily transporter</fullName>
    </submittedName>
</protein>
<keyword evidence="7 9" id="KW-0472">Membrane</keyword>
<feature type="transmembrane region" description="Helical" evidence="9">
    <location>
        <begin position="340"/>
        <end position="358"/>
    </location>
</feature>
<evidence type="ECO:0000313" key="11">
    <source>
        <dbReference type="EMBL" id="KAH7316870.1"/>
    </source>
</evidence>
<evidence type="ECO:0000259" key="10">
    <source>
        <dbReference type="PROSITE" id="PS50850"/>
    </source>
</evidence>
<dbReference type="GO" id="GO:0015606">
    <property type="term" value="F:spermidine transmembrane transporter activity"/>
    <property type="evidence" value="ECO:0007669"/>
    <property type="project" value="TreeGrafter"/>
</dbReference>
<comment type="caution">
    <text evidence="11">The sequence shown here is derived from an EMBL/GenBank/DDBJ whole genome shotgun (WGS) entry which is preliminary data.</text>
</comment>
<evidence type="ECO:0000256" key="6">
    <source>
        <dbReference type="ARBA" id="ARBA00022989"/>
    </source>
</evidence>
<dbReference type="GO" id="GO:0005886">
    <property type="term" value="C:plasma membrane"/>
    <property type="evidence" value="ECO:0007669"/>
    <property type="project" value="UniProtKB-SubCell"/>
</dbReference>
<evidence type="ECO:0000256" key="8">
    <source>
        <dbReference type="SAM" id="MobiDB-lite"/>
    </source>
</evidence>
<dbReference type="Pfam" id="PF07690">
    <property type="entry name" value="MFS_1"/>
    <property type="match status" value="1"/>
</dbReference>
<feature type="transmembrane region" description="Helical" evidence="9">
    <location>
        <begin position="260"/>
        <end position="282"/>
    </location>
</feature>
<dbReference type="InterPro" id="IPR020846">
    <property type="entry name" value="MFS_dom"/>
</dbReference>
<evidence type="ECO:0000256" key="9">
    <source>
        <dbReference type="SAM" id="Phobius"/>
    </source>
</evidence>
<dbReference type="OrthoDB" id="3936150at2759"/>
<evidence type="ECO:0000256" key="2">
    <source>
        <dbReference type="ARBA" id="ARBA00004236"/>
    </source>
</evidence>
<evidence type="ECO:0000256" key="4">
    <source>
        <dbReference type="ARBA" id="ARBA00022475"/>
    </source>
</evidence>
<dbReference type="GO" id="GO:0000297">
    <property type="term" value="F:spermine transmembrane transporter activity"/>
    <property type="evidence" value="ECO:0007669"/>
    <property type="project" value="TreeGrafter"/>
</dbReference>
<feature type="domain" description="Major facilitator superfamily (MFS) profile" evidence="10">
    <location>
        <begin position="33"/>
        <end position="464"/>
    </location>
</feature>
<accession>A0A8K0SNP0</accession>
<comment type="similarity">
    <text evidence="3">Belongs to the major facilitator superfamily.</text>
</comment>
<keyword evidence="6 9" id="KW-1133">Transmembrane helix</keyword>
<evidence type="ECO:0000256" key="1">
    <source>
        <dbReference type="ARBA" id="ARBA00004141"/>
    </source>
</evidence>
<feature type="transmembrane region" description="Helical" evidence="9">
    <location>
        <begin position="294"/>
        <end position="320"/>
    </location>
</feature>
<feature type="region of interest" description="Disordered" evidence="8">
    <location>
        <begin position="1"/>
        <end position="24"/>
    </location>
</feature>
<keyword evidence="5 9" id="KW-0812">Transmembrane</keyword>
<dbReference type="PANTHER" id="PTHR23502">
    <property type="entry name" value="MAJOR FACILITATOR SUPERFAMILY"/>
    <property type="match status" value="1"/>
</dbReference>
<dbReference type="SUPFAM" id="SSF103473">
    <property type="entry name" value="MFS general substrate transporter"/>
    <property type="match status" value="1"/>
</dbReference>
<evidence type="ECO:0000256" key="5">
    <source>
        <dbReference type="ARBA" id="ARBA00022692"/>
    </source>
</evidence>
<feature type="transmembrane region" description="Helical" evidence="9">
    <location>
        <begin position="97"/>
        <end position="116"/>
    </location>
</feature>
<feature type="transmembrane region" description="Helical" evidence="9">
    <location>
        <begin position="431"/>
        <end position="451"/>
    </location>
</feature>
<dbReference type="AlphaFoldDB" id="A0A8K0SNP0"/>
<gene>
    <name evidence="11" type="ORF">B0I35DRAFT_354522</name>
</gene>
<dbReference type="EMBL" id="JAGPNK010000008">
    <property type="protein sequence ID" value="KAH7316870.1"/>
    <property type="molecule type" value="Genomic_DNA"/>
</dbReference>